<evidence type="ECO:0000256" key="1">
    <source>
        <dbReference type="ARBA" id="ARBA00009902"/>
    </source>
</evidence>
<evidence type="ECO:0000313" key="10">
    <source>
        <dbReference type="Proteomes" id="UP000301737"/>
    </source>
</evidence>
<dbReference type="GO" id="GO:0004575">
    <property type="term" value="F:sucrose alpha-glucosidase activity"/>
    <property type="evidence" value="ECO:0007669"/>
    <property type="project" value="TreeGrafter"/>
</dbReference>
<dbReference type="PANTHER" id="PTHR42800:SF4">
    <property type="entry name" value="INVERTASE 2"/>
    <property type="match status" value="1"/>
</dbReference>
<organism evidence="9 10">
    <name type="scientific">Zygosaccharomyces mellis</name>
    <dbReference type="NCBI Taxonomy" id="42258"/>
    <lineage>
        <taxon>Eukaryota</taxon>
        <taxon>Fungi</taxon>
        <taxon>Dikarya</taxon>
        <taxon>Ascomycota</taxon>
        <taxon>Saccharomycotina</taxon>
        <taxon>Saccharomycetes</taxon>
        <taxon>Saccharomycetales</taxon>
        <taxon>Saccharomycetaceae</taxon>
        <taxon>Zygosaccharomyces</taxon>
    </lineage>
</organism>
<dbReference type="PANTHER" id="PTHR42800">
    <property type="entry name" value="EXOINULINASE INUD (AFU_ORTHOLOGUE AFUA_5G00480)"/>
    <property type="match status" value="1"/>
</dbReference>
<dbReference type="SUPFAM" id="SSF49899">
    <property type="entry name" value="Concanavalin A-like lectins/glucanases"/>
    <property type="match status" value="1"/>
</dbReference>
<evidence type="ECO:0000256" key="4">
    <source>
        <dbReference type="ARBA" id="ARBA00023180"/>
    </source>
</evidence>
<evidence type="ECO:0000313" key="9">
    <source>
        <dbReference type="EMBL" id="GCE98690.1"/>
    </source>
</evidence>
<dbReference type="PROSITE" id="PS00609">
    <property type="entry name" value="GLYCOSYL_HYDROL_F32"/>
    <property type="match status" value="1"/>
</dbReference>
<dbReference type="Gene3D" id="2.115.10.20">
    <property type="entry name" value="Glycosyl hydrolase domain, family 43"/>
    <property type="match status" value="1"/>
</dbReference>
<evidence type="ECO:0000259" key="7">
    <source>
        <dbReference type="Pfam" id="PF00251"/>
    </source>
</evidence>
<dbReference type="GO" id="GO:0000324">
    <property type="term" value="C:fungal-type vacuole"/>
    <property type="evidence" value="ECO:0007669"/>
    <property type="project" value="TreeGrafter"/>
</dbReference>
<dbReference type="Pfam" id="PF08244">
    <property type="entry name" value="Glyco_hydro_32C"/>
    <property type="match status" value="1"/>
</dbReference>
<dbReference type="InterPro" id="IPR018053">
    <property type="entry name" value="Glyco_hydro_32_AS"/>
</dbReference>
<dbReference type="CDD" id="cd18622">
    <property type="entry name" value="GH32_Inu-like"/>
    <property type="match status" value="1"/>
</dbReference>
<reference evidence="9 10" key="1">
    <citation type="submission" date="2019-01" db="EMBL/GenBank/DDBJ databases">
        <title>Draft Genome Sequencing of Zygosaccharomyces mellis Ca-7.</title>
        <authorList>
            <person name="Shiwa Y."/>
            <person name="Kanesaki Y."/>
            <person name="Ishige T."/>
            <person name="Mura K."/>
            <person name="Hori T."/>
            <person name="Tamura T."/>
        </authorList>
    </citation>
    <scope>NUCLEOTIDE SEQUENCE [LARGE SCALE GENOMIC DNA]</scope>
    <source>
        <strain evidence="9 10">Ca-7</strain>
    </source>
</reference>
<proteinExistence type="inferred from homology"/>
<dbReference type="InterPro" id="IPR001362">
    <property type="entry name" value="Glyco_hydro_32"/>
</dbReference>
<dbReference type="AlphaFoldDB" id="A0A4C2E3F5"/>
<feature type="domain" description="Glycosyl hydrolase family 32 C-terminal" evidence="8">
    <location>
        <begin position="378"/>
        <end position="487"/>
    </location>
</feature>
<evidence type="ECO:0000259" key="8">
    <source>
        <dbReference type="Pfam" id="PF08244"/>
    </source>
</evidence>
<accession>A0A4C2E3F5</accession>
<evidence type="ECO:0000256" key="5">
    <source>
        <dbReference type="ARBA" id="ARBA00023295"/>
    </source>
</evidence>
<dbReference type="InterPro" id="IPR013148">
    <property type="entry name" value="Glyco_hydro_32_N"/>
</dbReference>
<evidence type="ECO:0000256" key="3">
    <source>
        <dbReference type="ARBA" id="ARBA00022801"/>
    </source>
</evidence>
<dbReference type="Pfam" id="PF00251">
    <property type="entry name" value="Glyco_hydro_32N"/>
    <property type="match status" value="1"/>
</dbReference>
<dbReference type="GO" id="GO:0005576">
    <property type="term" value="C:extracellular region"/>
    <property type="evidence" value="ECO:0007669"/>
    <property type="project" value="UniProtKB-ARBA"/>
</dbReference>
<keyword evidence="2" id="KW-0732">Signal</keyword>
<sequence length="526" mass="60289">MTSQSLEHPLIHLTPPCGWLNDPNGLWYDAKDEIWHCYFQNNPNSTVWKQPICWGHSVSRDGTVWDYKGLALLPQHNEGSVFSGSVVVDSMNTSKLFDEAFDPRQRVVAIWTQDLDGIQRQMISYSVDGGYNFKECSQNPVLDVNQSNFRDPKVIWHKETERWIMVVALSQKFEISIYSSADLLHWKYESGFALRGLKGLQYECPGLVKIPILNTKGQEIKNSEENWLLYISINPGAPQGGSATEYFIGKFDGKVFQPTDNQVRFMDLGKDFYAFQTFFNSPDEKNVVGMAWASNWQYANQIPTTQYKSCLTMLRKLHLQKLQVTPEYSEISLFSTPLWNEGSLVNLVAPKTITPNLPLMSRHGLKIHLDRSEGLLEFTWEWSTEDMMVSKAEFCGITMLLKDEECSNNFLSLGFEANCNSFFLDRGNTGSHFAQTNPFFTRNLSVDLMPYKVSQGTSFYKVHGILDRNILELYFNEGALAATYAFFFKDNCPIRWAYVDSSVNGIFKIKELHFTELATKQPSRMK</sequence>
<dbReference type="GO" id="GO:0005987">
    <property type="term" value="P:sucrose catabolic process"/>
    <property type="evidence" value="ECO:0007669"/>
    <property type="project" value="TreeGrafter"/>
</dbReference>
<dbReference type="EMBL" id="BIMX01000006">
    <property type="protein sequence ID" value="GCE98690.1"/>
    <property type="molecule type" value="Genomic_DNA"/>
</dbReference>
<comment type="caution">
    <text evidence="9">The sequence shown here is derived from an EMBL/GenBank/DDBJ whole genome shotgun (WGS) entry which is preliminary data.</text>
</comment>
<keyword evidence="4" id="KW-0325">Glycoprotein</keyword>
<dbReference type="Proteomes" id="UP000301737">
    <property type="component" value="Unassembled WGS sequence"/>
</dbReference>
<feature type="domain" description="Glycosyl hydrolase family 32 N-terminal" evidence="7">
    <location>
        <begin position="12"/>
        <end position="321"/>
    </location>
</feature>
<keyword evidence="3 6" id="KW-0378">Hydrolase</keyword>
<dbReference type="InterPro" id="IPR023296">
    <property type="entry name" value="Glyco_hydro_beta-prop_sf"/>
</dbReference>
<protein>
    <submittedName>
        <fullName evidence="9">Uncharacterized protein</fullName>
    </submittedName>
</protein>
<name>A0A4C2E3F5_9SACH</name>
<dbReference type="OrthoDB" id="202537at2759"/>
<comment type="similarity">
    <text evidence="1 6">Belongs to the glycosyl hydrolase 32 family.</text>
</comment>
<dbReference type="Gene3D" id="2.60.120.560">
    <property type="entry name" value="Exo-inulinase, domain 1"/>
    <property type="match status" value="1"/>
</dbReference>
<dbReference type="InterPro" id="IPR013189">
    <property type="entry name" value="Glyco_hydro_32_C"/>
</dbReference>
<evidence type="ECO:0000256" key="6">
    <source>
        <dbReference type="RuleBase" id="RU362110"/>
    </source>
</evidence>
<evidence type="ECO:0000256" key="2">
    <source>
        <dbReference type="ARBA" id="ARBA00022729"/>
    </source>
</evidence>
<gene>
    <name evidence="9" type="ORF">ZYGM_002785</name>
</gene>
<keyword evidence="5 6" id="KW-0326">Glycosidase</keyword>
<dbReference type="SMART" id="SM00640">
    <property type="entry name" value="Glyco_32"/>
    <property type="match status" value="1"/>
</dbReference>
<dbReference type="InterPro" id="IPR013320">
    <property type="entry name" value="ConA-like_dom_sf"/>
</dbReference>
<keyword evidence="10" id="KW-1185">Reference proteome</keyword>
<dbReference type="SUPFAM" id="SSF75005">
    <property type="entry name" value="Arabinanase/levansucrase/invertase"/>
    <property type="match status" value="1"/>
</dbReference>